<reference evidence="1" key="2">
    <citation type="submission" date="2019-03" db="EMBL/GenBank/DDBJ databases">
        <authorList>
            <person name="Chen S.-C."/>
            <person name="Wu S.-Y."/>
            <person name="Lai M.-C."/>
        </authorList>
    </citation>
    <scope>NUCLEOTIDE SEQUENCE</scope>
    <source>
        <strain evidence="1">ML15</strain>
    </source>
</reference>
<dbReference type="Proteomes" id="UP000826709">
    <property type="component" value="Chromosome"/>
</dbReference>
<organism evidence="1 2">
    <name type="scientific">Methanofollis formosanus</name>
    <dbReference type="NCBI Taxonomy" id="299308"/>
    <lineage>
        <taxon>Archaea</taxon>
        <taxon>Methanobacteriati</taxon>
        <taxon>Methanobacteriota</taxon>
        <taxon>Stenosarchaea group</taxon>
        <taxon>Methanomicrobia</taxon>
        <taxon>Methanomicrobiales</taxon>
        <taxon>Methanomicrobiaceae</taxon>
        <taxon>Methanofollis</taxon>
    </lineage>
</organism>
<proteinExistence type="predicted"/>
<keyword evidence="2" id="KW-1185">Reference proteome</keyword>
<evidence type="ECO:0000313" key="1">
    <source>
        <dbReference type="EMBL" id="QYZ79783.1"/>
    </source>
</evidence>
<sequence>MRRLLAGAGLLILLIFLFLLLPAPRVAAPPPLPPPENQTPPAPFNQTAALEDHEALTTLPIGSLEQGFIWVRPGEEIAVNYTFLARGEAPVVLNLSLERVDGVGSTTSLPMPAGLSASVTPATLRAAPGERVQAVVTVKNAPEGGRGGVLRIAADAGGAPVVADDWLRVLASESPKPGISGVYHIRETFENESLVLSPGERVTTNCTVRAGEGGRLDTIWVRPFRSTRRSAQDFFPMPEGLTVTVDPSSLLVRNHGVYHLIVTVTAAEETPPGTYPITFAFGWRDRAYAYPSIEVTVR</sequence>
<dbReference type="KEGG" id="mfk:E2N92_10260"/>
<name>A0A8G1EGF6_9EURY</name>
<evidence type="ECO:0000313" key="2">
    <source>
        <dbReference type="Proteomes" id="UP000826709"/>
    </source>
</evidence>
<accession>A0A8G1EGF6</accession>
<reference evidence="1" key="1">
    <citation type="journal article" date="2005" name="Int. J. Syst. Evol. Microbiol.">
        <title>Methanofollis formosanus sp. nov., isolated from a fish pond.</title>
        <authorList>
            <person name="Wu S.Y."/>
            <person name="Chen S.C."/>
            <person name="Lai M.C."/>
        </authorList>
    </citation>
    <scope>NUCLEOTIDE SEQUENCE</scope>
    <source>
        <strain evidence="1">ML15</strain>
    </source>
</reference>
<dbReference type="RefSeq" id="WP_220681090.1">
    <property type="nucleotide sequence ID" value="NZ_CP037968.1"/>
</dbReference>
<dbReference type="OrthoDB" id="137725at2157"/>
<gene>
    <name evidence="1" type="ORF">E2N92_10260</name>
</gene>
<dbReference type="AlphaFoldDB" id="A0A8G1EGF6"/>
<dbReference type="EMBL" id="CP037968">
    <property type="protein sequence ID" value="QYZ79783.1"/>
    <property type="molecule type" value="Genomic_DNA"/>
</dbReference>
<protein>
    <submittedName>
        <fullName evidence="1">Uncharacterized protein</fullName>
    </submittedName>
</protein>